<evidence type="ECO:0000313" key="3">
    <source>
        <dbReference type="EMBL" id="KAL2629795.1"/>
    </source>
</evidence>
<proteinExistence type="predicted"/>
<protein>
    <recommendedName>
        <fullName evidence="5">DUF2470 domain-containing protein</fullName>
    </recommendedName>
</protein>
<evidence type="ECO:0000259" key="1">
    <source>
        <dbReference type="Pfam" id="PF10615"/>
    </source>
</evidence>
<organism evidence="3 4">
    <name type="scientific">Riccia fluitans</name>
    <dbReference type="NCBI Taxonomy" id="41844"/>
    <lineage>
        <taxon>Eukaryota</taxon>
        <taxon>Viridiplantae</taxon>
        <taxon>Streptophyta</taxon>
        <taxon>Embryophyta</taxon>
        <taxon>Marchantiophyta</taxon>
        <taxon>Marchantiopsida</taxon>
        <taxon>Marchantiidae</taxon>
        <taxon>Marchantiales</taxon>
        <taxon>Ricciaceae</taxon>
        <taxon>Riccia</taxon>
    </lineage>
</organism>
<dbReference type="InterPro" id="IPR055343">
    <property type="entry name" value="CREG_beta-barrel"/>
</dbReference>
<dbReference type="Proteomes" id="UP001605036">
    <property type="component" value="Unassembled WGS sequence"/>
</dbReference>
<dbReference type="Pfam" id="PF13883">
    <property type="entry name" value="CREG_beta-barrel"/>
    <property type="match status" value="1"/>
</dbReference>
<gene>
    <name evidence="3" type="ORF">R1flu_014481</name>
</gene>
<dbReference type="Gene3D" id="2.30.110.10">
    <property type="entry name" value="Electron Transport, Fmn-binding Protein, Chain A"/>
    <property type="match status" value="1"/>
</dbReference>
<dbReference type="GO" id="GO:0005737">
    <property type="term" value="C:cytoplasm"/>
    <property type="evidence" value="ECO:0007669"/>
    <property type="project" value="UniProtKB-ARBA"/>
</dbReference>
<dbReference type="PANTHER" id="PTHR13343">
    <property type="entry name" value="CREG1 PROTEIN"/>
    <property type="match status" value="1"/>
</dbReference>
<evidence type="ECO:0008006" key="5">
    <source>
        <dbReference type="Google" id="ProtNLM"/>
    </source>
</evidence>
<dbReference type="PANTHER" id="PTHR13343:SF24">
    <property type="entry name" value="OS07G0573800 PROTEIN"/>
    <property type="match status" value="1"/>
</dbReference>
<feature type="domain" description="CREG-like beta-barrel" evidence="2">
    <location>
        <begin position="140"/>
        <end position="266"/>
    </location>
</feature>
<accession>A0ABD1YGJ9</accession>
<dbReference type="Gene3D" id="3.20.180.10">
    <property type="entry name" value="PNP-oxidase-like"/>
    <property type="match status" value="1"/>
</dbReference>
<keyword evidence="4" id="KW-1185">Reference proteome</keyword>
<dbReference type="InterPro" id="IPR019595">
    <property type="entry name" value="DUF2470"/>
</dbReference>
<dbReference type="Pfam" id="PF10615">
    <property type="entry name" value="DUF2470"/>
    <property type="match status" value="1"/>
</dbReference>
<evidence type="ECO:0000313" key="4">
    <source>
        <dbReference type="Proteomes" id="UP001605036"/>
    </source>
</evidence>
<dbReference type="SUPFAM" id="SSF50475">
    <property type="entry name" value="FMN-binding split barrel"/>
    <property type="match status" value="1"/>
</dbReference>
<comment type="caution">
    <text evidence="3">The sequence shown here is derived from an EMBL/GenBank/DDBJ whole genome shotgun (WGS) entry which is preliminary data.</text>
</comment>
<dbReference type="AlphaFoldDB" id="A0ABD1YGJ9"/>
<reference evidence="3 4" key="1">
    <citation type="submission" date="2024-09" db="EMBL/GenBank/DDBJ databases">
        <title>Chromosome-scale assembly of Riccia fluitans.</title>
        <authorList>
            <person name="Paukszto L."/>
            <person name="Sawicki J."/>
            <person name="Karawczyk K."/>
            <person name="Piernik-Szablinska J."/>
            <person name="Szczecinska M."/>
            <person name="Mazdziarz M."/>
        </authorList>
    </citation>
    <scope>NUCLEOTIDE SEQUENCE [LARGE SCALE GENOMIC DNA]</scope>
    <source>
        <strain evidence="3">Rf_01</strain>
        <tissue evidence="3">Aerial parts of the thallus</tissue>
    </source>
</reference>
<dbReference type="EMBL" id="JBHFFA010000004">
    <property type="protein sequence ID" value="KAL2629795.1"/>
    <property type="molecule type" value="Genomic_DNA"/>
</dbReference>
<sequence>MAVRVLFVRPAVSASSIVSILPYPINLSAASISKTQISSQRNRLLCCCGSLSESCCVFTNHETGIRAGRRSTLGWQFSGTAVNWESAFGSSRASSRSIFSMSSAGPSEAQTLSMEEQEFIRTEEKINSHQRAAARLEREVEARTVVDRLANGILSTVSKKWGGHPVPSMVAYAAEESGTILLCVSGLSPHTADLEANPKCALLVAKDLNDRSDLVVTLISDASDVPEQEVEQAKSTFLKKHPGAFWVDFGDFKMVRLDPKQVRCVSGIVTGTASVSQFTGEQFKGAAIDPISQFSGPIAHHMNEDHSDQTKTIVEKSVGVKVDSAFITDVDSLGFYVLSQREGNPLRLRIPFPRRAESRKDVKELIIELLSGSAFQEK</sequence>
<dbReference type="InterPro" id="IPR037119">
    <property type="entry name" value="Haem_oxidase_HugZ-like_sf"/>
</dbReference>
<name>A0ABD1YGJ9_9MARC</name>
<feature type="domain" description="DUF2470" evidence="1">
    <location>
        <begin position="296"/>
        <end position="369"/>
    </location>
</feature>
<dbReference type="InterPro" id="IPR012349">
    <property type="entry name" value="Split_barrel_FMN-bd"/>
</dbReference>
<evidence type="ECO:0000259" key="2">
    <source>
        <dbReference type="Pfam" id="PF13883"/>
    </source>
</evidence>